<evidence type="ECO:0000256" key="4">
    <source>
        <dbReference type="ARBA" id="ARBA00023136"/>
    </source>
</evidence>
<evidence type="ECO:0000313" key="6">
    <source>
        <dbReference type="EMBL" id="GGG96867.1"/>
    </source>
</evidence>
<feature type="transmembrane region" description="Helical" evidence="5">
    <location>
        <begin position="18"/>
        <end position="35"/>
    </location>
</feature>
<keyword evidence="7" id="KW-1185">Reference proteome</keyword>
<evidence type="ECO:0000256" key="3">
    <source>
        <dbReference type="ARBA" id="ARBA00022989"/>
    </source>
</evidence>
<keyword evidence="3 5" id="KW-1133">Transmembrane helix</keyword>
<keyword evidence="2 5" id="KW-0812">Transmembrane</keyword>
<dbReference type="InterPro" id="IPR019109">
    <property type="entry name" value="MamF_MmsF"/>
</dbReference>
<name>A0A917HYP3_9SPHI</name>
<dbReference type="Pfam" id="PF09685">
    <property type="entry name" value="MamF_MmsF"/>
    <property type="match status" value="1"/>
</dbReference>
<feature type="transmembrane region" description="Helical" evidence="5">
    <location>
        <begin position="47"/>
        <end position="65"/>
    </location>
</feature>
<gene>
    <name evidence="6" type="ORF">GCM10007415_35150</name>
</gene>
<sequence length="116" mass="12816">MENNHQQSVAVGQQPDKSVAIIAYLTLIGLIAAFVMNNEKRQRFAAYHIRQSLGIMLTGLALGMINIIPILGWIVCIIGVIFLFVCWVIGLIAALNGQEKAVPAVGKYFQEWFKSV</sequence>
<feature type="transmembrane region" description="Helical" evidence="5">
    <location>
        <begin position="71"/>
        <end position="95"/>
    </location>
</feature>
<proteinExistence type="predicted"/>
<evidence type="ECO:0000256" key="1">
    <source>
        <dbReference type="ARBA" id="ARBA00004141"/>
    </source>
</evidence>
<evidence type="ECO:0000256" key="2">
    <source>
        <dbReference type="ARBA" id="ARBA00022692"/>
    </source>
</evidence>
<evidence type="ECO:0000256" key="5">
    <source>
        <dbReference type="SAM" id="Phobius"/>
    </source>
</evidence>
<protein>
    <submittedName>
        <fullName evidence="6">Membrane protein</fullName>
    </submittedName>
</protein>
<dbReference type="RefSeq" id="WP_188507392.1">
    <property type="nucleotide sequence ID" value="NZ_BMER01000004.1"/>
</dbReference>
<comment type="caution">
    <text evidence="6">The sequence shown here is derived from an EMBL/GenBank/DDBJ whole genome shotgun (WGS) entry which is preliminary data.</text>
</comment>
<dbReference type="Proteomes" id="UP000660862">
    <property type="component" value="Unassembled WGS sequence"/>
</dbReference>
<accession>A0A917HYP3</accession>
<comment type="subcellular location">
    <subcellularLocation>
        <location evidence="1">Membrane</location>
        <topology evidence="1">Multi-pass membrane protein</topology>
    </subcellularLocation>
</comment>
<organism evidence="6 7">
    <name type="scientific">Parapedobacter pyrenivorans</name>
    <dbReference type="NCBI Taxonomy" id="1305674"/>
    <lineage>
        <taxon>Bacteria</taxon>
        <taxon>Pseudomonadati</taxon>
        <taxon>Bacteroidota</taxon>
        <taxon>Sphingobacteriia</taxon>
        <taxon>Sphingobacteriales</taxon>
        <taxon>Sphingobacteriaceae</taxon>
        <taxon>Parapedobacter</taxon>
    </lineage>
</organism>
<reference evidence="6" key="1">
    <citation type="journal article" date="2014" name="Int. J. Syst. Evol. Microbiol.">
        <title>Complete genome sequence of Corynebacterium casei LMG S-19264T (=DSM 44701T), isolated from a smear-ripened cheese.</title>
        <authorList>
            <consortium name="US DOE Joint Genome Institute (JGI-PGF)"/>
            <person name="Walter F."/>
            <person name="Albersmeier A."/>
            <person name="Kalinowski J."/>
            <person name="Ruckert C."/>
        </authorList>
    </citation>
    <scope>NUCLEOTIDE SEQUENCE</scope>
    <source>
        <strain evidence="6">CGMCC 1.12195</strain>
    </source>
</reference>
<dbReference type="AlphaFoldDB" id="A0A917HYP3"/>
<evidence type="ECO:0000313" key="7">
    <source>
        <dbReference type="Proteomes" id="UP000660862"/>
    </source>
</evidence>
<dbReference type="EMBL" id="BMER01000004">
    <property type="protein sequence ID" value="GGG96867.1"/>
    <property type="molecule type" value="Genomic_DNA"/>
</dbReference>
<reference evidence="6" key="2">
    <citation type="submission" date="2020-09" db="EMBL/GenBank/DDBJ databases">
        <authorList>
            <person name="Sun Q."/>
            <person name="Zhou Y."/>
        </authorList>
    </citation>
    <scope>NUCLEOTIDE SEQUENCE</scope>
    <source>
        <strain evidence="6">CGMCC 1.12195</strain>
    </source>
</reference>
<keyword evidence="4 5" id="KW-0472">Membrane</keyword>